<dbReference type="PANTHER" id="PTHR20854">
    <property type="entry name" value="INOSITOL MONOPHOSPHATASE"/>
    <property type="match status" value="1"/>
</dbReference>
<dbReference type="PROSITE" id="PS00630">
    <property type="entry name" value="IMP_2"/>
    <property type="match status" value="1"/>
</dbReference>
<evidence type="ECO:0000256" key="4">
    <source>
        <dbReference type="ARBA" id="ARBA00022801"/>
    </source>
</evidence>
<keyword evidence="5 6" id="KW-0460">Magnesium</keyword>
<dbReference type="InterPro" id="IPR000760">
    <property type="entry name" value="Inositol_monophosphatase-like"/>
</dbReference>
<feature type="binding site" evidence="6">
    <location>
        <position position="208"/>
    </location>
    <ligand>
        <name>Mg(2+)</name>
        <dbReference type="ChEBI" id="CHEBI:18420"/>
        <label>1</label>
        <note>catalytic</note>
    </ligand>
</feature>
<keyword evidence="4" id="KW-0378">Hydrolase</keyword>
<dbReference type="OrthoDB" id="9772456at2"/>
<dbReference type="PATRIC" id="fig|1173020.3.peg.5053"/>
<dbReference type="EC" id="3.1.3.25" evidence="2"/>
<evidence type="ECO:0000313" key="8">
    <source>
        <dbReference type="Proteomes" id="UP000010366"/>
    </source>
</evidence>
<reference evidence="7 8" key="1">
    <citation type="submission" date="2012-05" db="EMBL/GenBank/DDBJ databases">
        <title>Finished chromosome of genome of Chamaesiphon sp. PCC 6605.</title>
        <authorList>
            <consortium name="US DOE Joint Genome Institute"/>
            <person name="Gugger M."/>
            <person name="Coursin T."/>
            <person name="Rippka R."/>
            <person name="Tandeau De Marsac N."/>
            <person name="Huntemann M."/>
            <person name="Wei C.-L."/>
            <person name="Han J."/>
            <person name="Detter J.C."/>
            <person name="Han C."/>
            <person name="Tapia R."/>
            <person name="Chen A."/>
            <person name="Kyrpides N."/>
            <person name="Mavromatis K."/>
            <person name="Markowitz V."/>
            <person name="Szeto E."/>
            <person name="Ivanova N."/>
            <person name="Pagani I."/>
            <person name="Pati A."/>
            <person name="Goodwin L."/>
            <person name="Nordberg H.P."/>
            <person name="Cantor M.N."/>
            <person name="Hua S.X."/>
            <person name="Woyke T."/>
            <person name="Kerfeld C.A."/>
        </authorList>
    </citation>
    <scope>NUCLEOTIDE SEQUENCE [LARGE SCALE GENOMIC DNA]</scope>
    <source>
        <strain evidence="8">ATCC 27169 / PCC 6605</strain>
    </source>
</reference>
<dbReference type="AlphaFoldDB" id="K9UKL6"/>
<dbReference type="GO" id="GO:0006020">
    <property type="term" value="P:inositol metabolic process"/>
    <property type="evidence" value="ECO:0007669"/>
    <property type="project" value="TreeGrafter"/>
</dbReference>
<dbReference type="SUPFAM" id="SSF56655">
    <property type="entry name" value="Carbohydrate phosphatase"/>
    <property type="match status" value="1"/>
</dbReference>
<evidence type="ECO:0000256" key="1">
    <source>
        <dbReference type="ARBA" id="ARBA00001033"/>
    </source>
</evidence>
<dbReference type="InterPro" id="IPR020550">
    <property type="entry name" value="Inositol_monophosphatase_CS"/>
</dbReference>
<sequence length="268" mass="29315">MEFWNQVLEVASSTAQRVGAQLLLDFGRVQGLEKADGSLVTQSDEWADREIRSSIAKAFPEHAILSEEAEHGFTDAQWTWIIDPLDGTTNFTRGIPLWGISIGLLYYGEPVFGYVYFPPVNQTFYGYWAGNSGLDLPVGAYLNDKPIHVSQDSPSGNHFFSLCARSLQVWQPGFPCKIRMLGVATYNFLAVAAGASLGGVEATPKIWDLAAVWAIVHAAGGTWVSLSDEPTFPAVVGRNYGSYAMPSLIVNQPALADRLLPLMESIRK</sequence>
<dbReference type="InterPro" id="IPR020583">
    <property type="entry name" value="Inositol_monoP_metal-BS"/>
</dbReference>
<comment type="catalytic activity">
    <reaction evidence="1">
        <text>a myo-inositol phosphate + H2O = myo-inositol + phosphate</text>
        <dbReference type="Rhea" id="RHEA:24056"/>
        <dbReference type="ChEBI" id="CHEBI:15377"/>
        <dbReference type="ChEBI" id="CHEBI:17268"/>
        <dbReference type="ChEBI" id="CHEBI:43474"/>
        <dbReference type="ChEBI" id="CHEBI:84139"/>
        <dbReference type="EC" id="3.1.3.25"/>
    </reaction>
</comment>
<gene>
    <name evidence="7" type="ORF">Cha6605_4417</name>
</gene>
<dbReference type="Pfam" id="PF00459">
    <property type="entry name" value="Inositol_P"/>
    <property type="match status" value="1"/>
</dbReference>
<dbReference type="GO" id="GO:0007165">
    <property type="term" value="P:signal transduction"/>
    <property type="evidence" value="ECO:0007669"/>
    <property type="project" value="TreeGrafter"/>
</dbReference>
<feature type="binding site" evidence="6">
    <location>
        <position position="85"/>
    </location>
    <ligand>
        <name>Mg(2+)</name>
        <dbReference type="ChEBI" id="CHEBI:18420"/>
        <label>1</label>
        <note>catalytic</note>
    </ligand>
</feature>
<evidence type="ECO:0000256" key="6">
    <source>
        <dbReference type="PIRSR" id="PIRSR600760-2"/>
    </source>
</evidence>
<dbReference type="PROSITE" id="PS00629">
    <property type="entry name" value="IMP_1"/>
    <property type="match status" value="1"/>
</dbReference>
<name>K9UKL6_CHAP6</name>
<dbReference type="HOGENOM" id="CLU_044118_0_2_3"/>
<dbReference type="KEGG" id="cmp:Cha6605_4417"/>
<dbReference type="GO" id="GO:0046872">
    <property type="term" value="F:metal ion binding"/>
    <property type="evidence" value="ECO:0007669"/>
    <property type="project" value="UniProtKB-KW"/>
</dbReference>
<organism evidence="7 8">
    <name type="scientific">Chamaesiphon minutus (strain ATCC 27169 / PCC 6605)</name>
    <dbReference type="NCBI Taxonomy" id="1173020"/>
    <lineage>
        <taxon>Bacteria</taxon>
        <taxon>Bacillati</taxon>
        <taxon>Cyanobacteriota</taxon>
        <taxon>Cyanophyceae</taxon>
        <taxon>Gomontiellales</taxon>
        <taxon>Chamaesiphonaceae</taxon>
        <taxon>Chamaesiphon</taxon>
    </lineage>
</organism>
<dbReference type="STRING" id="1173020.Cha6605_4417"/>
<protein>
    <recommendedName>
        <fullName evidence="2">inositol-phosphate phosphatase</fullName>
        <ecNumber evidence="2">3.1.3.25</ecNumber>
    </recommendedName>
</protein>
<dbReference type="Gene3D" id="3.30.540.10">
    <property type="entry name" value="Fructose-1,6-Bisphosphatase, subunit A, domain 1"/>
    <property type="match status" value="1"/>
</dbReference>
<dbReference type="GO" id="GO:0008934">
    <property type="term" value="F:inositol monophosphate 1-phosphatase activity"/>
    <property type="evidence" value="ECO:0007669"/>
    <property type="project" value="TreeGrafter"/>
</dbReference>
<dbReference type="CDD" id="cd01643">
    <property type="entry name" value="Bacterial_IMPase_like_2"/>
    <property type="match status" value="1"/>
</dbReference>
<dbReference type="GO" id="GO:0046854">
    <property type="term" value="P:phosphatidylinositol phosphate biosynthetic process"/>
    <property type="evidence" value="ECO:0007669"/>
    <property type="project" value="InterPro"/>
</dbReference>
<keyword evidence="3 6" id="KW-0479">Metal-binding</keyword>
<comment type="cofactor">
    <cofactor evidence="6">
        <name>Mg(2+)</name>
        <dbReference type="ChEBI" id="CHEBI:18420"/>
    </cofactor>
</comment>
<dbReference type="RefSeq" id="WP_015161454.1">
    <property type="nucleotide sequence ID" value="NC_019697.1"/>
</dbReference>
<evidence type="ECO:0000256" key="2">
    <source>
        <dbReference type="ARBA" id="ARBA00013106"/>
    </source>
</evidence>
<keyword evidence="8" id="KW-1185">Reference proteome</keyword>
<dbReference type="Proteomes" id="UP000010366">
    <property type="component" value="Chromosome"/>
</dbReference>
<feature type="binding site" evidence="6">
    <location>
        <position position="67"/>
    </location>
    <ligand>
        <name>Mg(2+)</name>
        <dbReference type="ChEBI" id="CHEBI:18420"/>
        <label>1</label>
        <note>catalytic</note>
    </ligand>
</feature>
<dbReference type="Gene3D" id="3.40.190.80">
    <property type="match status" value="1"/>
</dbReference>
<feature type="binding site" evidence="6">
    <location>
        <position position="86"/>
    </location>
    <ligand>
        <name>Mg(2+)</name>
        <dbReference type="ChEBI" id="CHEBI:18420"/>
        <label>1</label>
        <note>catalytic</note>
    </ligand>
</feature>
<evidence type="ECO:0000256" key="3">
    <source>
        <dbReference type="ARBA" id="ARBA00022723"/>
    </source>
</evidence>
<dbReference type="EMBL" id="CP003600">
    <property type="protein sequence ID" value="AFY95350.1"/>
    <property type="molecule type" value="Genomic_DNA"/>
</dbReference>
<accession>K9UKL6</accession>
<dbReference type="PANTHER" id="PTHR20854:SF4">
    <property type="entry name" value="INOSITOL-1-MONOPHOSPHATASE-RELATED"/>
    <property type="match status" value="1"/>
</dbReference>
<evidence type="ECO:0000256" key="5">
    <source>
        <dbReference type="ARBA" id="ARBA00022842"/>
    </source>
</evidence>
<proteinExistence type="predicted"/>
<dbReference type="PRINTS" id="PR00377">
    <property type="entry name" value="IMPHPHTASES"/>
</dbReference>
<evidence type="ECO:0000313" key="7">
    <source>
        <dbReference type="EMBL" id="AFY95350.1"/>
    </source>
</evidence>
<feature type="binding site" evidence="6">
    <location>
        <position position="83"/>
    </location>
    <ligand>
        <name>Mg(2+)</name>
        <dbReference type="ChEBI" id="CHEBI:18420"/>
        <label>1</label>
        <note>catalytic</note>
    </ligand>
</feature>
<dbReference type="eggNOG" id="COG0483">
    <property type="taxonomic scope" value="Bacteria"/>
</dbReference>